<sequence length="88" mass="9184">MGDEVTSRVPGTTATVVGVKAFSGLQGHCLGGHLVEGGKACSLKEVSDADVIPSFISNDAPGGVIYGDLYRSVCGIWPLALIIEFRIY</sequence>
<dbReference type="EMBL" id="CP045893">
    <property type="protein sequence ID" value="QQP53623.1"/>
    <property type="molecule type" value="Genomic_DNA"/>
</dbReference>
<name>A0A7T8KCY2_CALRO</name>
<dbReference type="Proteomes" id="UP000595437">
    <property type="component" value="Chromosome 4"/>
</dbReference>
<gene>
    <name evidence="1" type="ORF">FKW44_006158</name>
</gene>
<proteinExistence type="predicted"/>
<keyword evidence="2" id="KW-1185">Reference proteome</keyword>
<accession>A0A7T8KCY2</accession>
<reference evidence="2" key="1">
    <citation type="submission" date="2021-01" db="EMBL/GenBank/DDBJ databases">
        <title>Caligus Genome Assembly.</title>
        <authorList>
            <person name="Gallardo-Escarate C."/>
        </authorList>
    </citation>
    <scope>NUCLEOTIDE SEQUENCE [LARGE SCALE GENOMIC DNA]</scope>
</reference>
<evidence type="ECO:0000313" key="2">
    <source>
        <dbReference type="Proteomes" id="UP000595437"/>
    </source>
</evidence>
<dbReference type="AlphaFoldDB" id="A0A7T8KCY2"/>
<evidence type="ECO:0000313" key="1">
    <source>
        <dbReference type="EMBL" id="QQP53623.1"/>
    </source>
</evidence>
<protein>
    <submittedName>
        <fullName evidence="1">Uncharacterized protein</fullName>
    </submittedName>
</protein>
<organism evidence="1 2">
    <name type="scientific">Caligus rogercresseyi</name>
    <name type="common">Sea louse</name>
    <dbReference type="NCBI Taxonomy" id="217165"/>
    <lineage>
        <taxon>Eukaryota</taxon>
        <taxon>Metazoa</taxon>
        <taxon>Ecdysozoa</taxon>
        <taxon>Arthropoda</taxon>
        <taxon>Crustacea</taxon>
        <taxon>Multicrustacea</taxon>
        <taxon>Hexanauplia</taxon>
        <taxon>Copepoda</taxon>
        <taxon>Siphonostomatoida</taxon>
        <taxon>Caligidae</taxon>
        <taxon>Caligus</taxon>
    </lineage>
</organism>